<accession>A0A0M3JC88</accession>
<dbReference type="AlphaFoldDB" id="A0A0M3JC88"/>
<evidence type="ECO:0000256" key="1">
    <source>
        <dbReference type="SAM" id="MobiDB-lite"/>
    </source>
</evidence>
<proteinExistence type="predicted"/>
<organism evidence="2">
    <name type="scientific">Anisakis simplex</name>
    <name type="common">Herring worm</name>
    <dbReference type="NCBI Taxonomy" id="6269"/>
    <lineage>
        <taxon>Eukaryota</taxon>
        <taxon>Metazoa</taxon>
        <taxon>Ecdysozoa</taxon>
        <taxon>Nematoda</taxon>
        <taxon>Chromadorea</taxon>
        <taxon>Rhabditida</taxon>
        <taxon>Spirurina</taxon>
        <taxon>Ascaridomorpha</taxon>
        <taxon>Ascaridoidea</taxon>
        <taxon>Anisakidae</taxon>
        <taxon>Anisakis</taxon>
        <taxon>Anisakis simplex complex</taxon>
    </lineage>
</organism>
<protein>
    <submittedName>
        <fullName evidence="2">Mediator of RNA polymerase II transcription subunit 30</fullName>
    </submittedName>
</protein>
<dbReference type="WBParaSite" id="ASIM_0000521801-mRNA-1">
    <property type="protein sequence ID" value="ASIM_0000521801-mRNA-1"/>
    <property type="gene ID" value="ASIM_0000521801"/>
</dbReference>
<name>A0A0M3JC88_ANISI</name>
<sequence length="85" mass="9615">LNLPESVQVTAMYVVQKIEAIPVISDDTSTTEHSTRETSTVSEKSNEQVAALSADVEHLHSERDRLNREVRFICEIYLSILQDNI</sequence>
<evidence type="ECO:0000313" key="2">
    <source>
        <dbReference type="WBParaSite" id="ASIM_0000521801-mRNA-1"/>
    </source>
</evidence>
<feature type="region of interest" description="Disordered" evidence="1">
    <location>
        <begin position="26"/>
        <end position="46"/>
    </location>
</feature>
<reference evidence="2" key="1">
    <citation type="submission" date="2017-02" db="UniProtKB">
        <authorList>
            <consortium name="WormBaseParasite"/>
        </authorList>
    </citation>
    <scope>IDENTIFICATION</scope>
</reference>